<protein>
    <submittedName>
        <fullName evidence="1">Uncharacterized protein</fullName>
    </submittedName>
</protein>
<dbReference type="RefSeq" id="WP_205255295.1">
    <property type="nucleotide sequence ID" value="NZ_BAAAPV010000001.1"/>
</dbReference>
<keyword evidence="2" id="KW-1185">Reference proteome</keyword>
<dbReference type="Proteomes" id="UP000663801">
    <property type="component" value="Unassembled WGS sequence"/>
</dbReference>
<gene>
    <name evidence="1" type="ORF">JL107_01705</name>
</gene>
<accession>A0A938YIC5</accession>
<dbReference type="AlphaFoldDB" id="A0A938YIC5"/>
<evidence type="ECO:0000313" key="1">
    <source>
        <dbReference type="EMBL" id="MBM9475151.1"/>
    </source>
</evidence>
<comment type="caution">
    <text evidence="1">The sequence shown here is derived from an EMBL/GenBank/DDBJ whole genome shotgun (WGS) entry which is preliminary data.</text>
</comment>
<name>A0A938YIC5_9ACTN</name>
<proteinExistence type="predicted"/>
<reference evidence="1" key="1">
    <citation type="submission" date="2021-01" db="EMBL/GenBank/DDBJ databases">
        <title>KCTC 19127 draft genome.</title>
        <authorList>
            <person name="An D."/>
        </authorList>
    </citation>
    <scope>NUCLEOTIDE SEQUENCE</scope>
    <source>
        <strain evidence="1">KCTC 19127</strain>
    </source>
</reference>
<organism evidence="1 2">
    <name type="scientific">Nakamurella flavida</name>
    <dbReference type="NCBI Taxonomy" id="363630"/>
    <lineage>
        <taxon>Bacteria</taxon>
        <taxon>Bacillati</taxon>
        <taxon>Actinomycetota</taxon>
        <taxon>Actinomycetes</taxon>
        <taxon>Nakamurellales</taxon>
        <taxon>Nakamurellaceae</taxon>
        <taxon>Nakamurella</taxon>
    </lineage>
</organism>
<evidence type="ECO:0000313" key="2">
    <source>
        <dbReference type="Proteomes" id="UP000663801"/>
    </source>
</evidence>
<dbReference type="EMBL" id="JAERWL010000002">
    <property type="protein sequence ID" value="MBM9475151.1"/>
    <property type="molecule type" value="Genomic_DNA"/>
</dbReference>
<sequence>MDHYPAMPGAEHTEQAIAAAAAHAVSVLRDQVAGRLRDAALREIGRAVQDILDHPHWCREIIAPGHDDVDPTQGLDLDSHGRLESLVPDLTLPLPGQYAGYVAVTSDDLPLIPSQRADLTTWLRRETRPETAGPQA</sequence>